<dbReference type="SUPFAM" id="SSF48340">
    <property type="entry name" value="Interferon-induced guanylate-binding protein 1 (GBP1), C-terminal domain"/>
    <property type="match status" value="1"/>
</dbReference>
<organism evidence="5 6">
    <name type="scientific">Prorocentrum cordatum</name>
    <dbReference type="NCBI Taxonomy" id="2364126"/>
    <lineage>
        <taxon>Eukaryota</taxon>
        <taxon>Sar</taxon>
        <taxon>Alveolata</taxon>
        <taxon>Dinophyceae</taxon>
        <taxon>Prorocentrales</taxon>
        <taxon>Prorocentraceae</taxon>
        <taxon>Prorocentrum</taxon>
    </lineage>
</organism>
<sequence>MPRCRPWRSPPRWPNIFRQHDDLVDGQRLAPAFLWVLRDFALALEDLAGNKITAQQYMEGILTPGGAAVDAAAPPGVDGASWQGHREARATIRELFPERDCATLCLPVEDEEQLQVLGQMKLDEMRPKFARQVGELRSRVLQGCPVLRAPGGEMATGGAWIALLQSHVEAMNAGGVPKLGSAWQHVSEQECARALEEAMRAFSAATLGLAASFPTGEEELDLVFQHGRASAMQRFAEVALGDGRAREDFLADLERELQESASRLRRENRDAALRANEAWLRQRLERDFEGKFRDYQHRFDTGTLTVEACKEAETVLTGKLKLLRAAYMEEAVGPEEAIVEAVERLLVQRQEALRRELAAWHRAASRKGRQGAGGAAAPGDVHLREKGGRRGRGPGAGEPGEQPKCCAVQ</sequence>
<evidence type="ECO:0000259" key="3">
    <source>
        <dbReference type="Pfam" id="PF02263"/>
    </source>
</evidence>
<reference evidence="5" key="1">
    <citation type="submission" date="2023-10" db="EMBL/GenBank/DDBJ databases">
        <authorList>
            <person name="Chen Y."/>
            <person name="Shah S."/>
            <person name="Dougan E. K."/>
            <person name="Thang M."/>
            <person name="Chan C."/>
        </authorList>
    </citation>
    <scope>NUCLEOTIDE SEQUENCE [LARGE SCALE GENOMIC DNA]</scope>
</reference>
<evidence type="ECO:0000256" key="1">
    <source>
        <dbReference type="ARBA" id="ARBA00022801"/>
    </source>
</evidence>
<dbReference type="Pfam" id="PF02263">
    <property type="entry name" value="GBP"/>
    <property type="match status" value="1"/>
</dbReference>
<dbReference type="Proteomes" id="UP001189429">
    <property type="component" value="Unassembled WGS sequence"/>
</dbReference>
<dbReference type="InterPro" id="IPR027417">
    <property type="entry name" value="P-loop_NTPase"/>
</dbReference>
<feature type="domain" description="Guanylate-binding protein N-terminal" evidence="3">
    <location>
        <begin position="27"/>
        <end position="142"/>
    </location>
</feature>
<dbReference type="Gene3D" id="3.40.50.300">
    <property type="entry name" value="P-loop containing nucleotide triphosphate hydrolases"/>
    <property type="match status" value="1"/>
</dbReference>
<dbReference type="InterPro" id="IPR015894">
    <property type="entry name" value="Guanylate-bd_N"/>
</dbReference>
<evidence type="ECO:0000259" key="4">
    <source>
        <dbReference type="Pfam" id="PF02841"/>
    </source>
</evidence>
<keyword evidence="1" id="KW-0378">Hydrolase</keyword>
<name>A0ABN9XYE6_9DINO</name>
<keyword evidence="6" id="KW-1185">Reference proteome</keyword>
<comment type="caution">
    <text evidence="5">The sequence shown here is derived from an EMBL/GenBank/DDBJ whole genome shotgun (WGS) entry which is preliminary data.</text>
</comment>
<proteinExistence type="predicted"/>
<dbReference type="InterPro" id="IPR003191">
    <property type="entry name" value="Guanylate-bd/ATL_C"/>
</dbReference>
<feature type="domain" description="Guanylate-binding protein/Atlastin C-terminal" evidence="4">
    <location>
        <begin position="151"/>
        <end position="290"/>
    </location>
</feature>
<dbReference type="Pfam" id="PF02841">
    <property type="entry name" value="GBP_C"/>
    <property type="match status" value="1"/>
</dbReference>
<dbReference type="InterPro" id="IPR036543">
    <property type="entry name" value="Guanylate-bd_C_sf"/>
</dbReference>
<dbReference type="Gene3D" id="1.20.1000.10">
    <property type="entry name" value="Guanylate-binding protein, C-terminal domain"/>
    <property type="match status" value="1"/>
</dbReference>
<feature type="region of interest" description="Disordered" evidence="2">
    <location>
        <begin position="364"/>
        <end position="409"/>
    </location>
</feature>
<evidence type="ECO:0000313" key="5">
    <source>
        <dbReference type="EMBL" id="CAK0905162.1"/>
    </source>
</evidence>
<evidence type="ECO:0000256" key="2">
    <source>
        <dbReference type="SAM" id="MobiDB-lite"/>
    </source>
</evidence>
<protein>
    <recommendedName>
        <fullName evidence="7">GB1/RHD3-type G domain-containing protein</fullName>
    </recommendedName>
</protein>
<gene>
    <name evidence="5" type="ORF">PCOR1329_LOCUS80952</name>
</gene>
<evidence type="ECO:0000313" key="6">
    <source>
        <dbReference type="Proteomes" id="UP001189429"/>
    </source>
</evidence>
<accession>A0ABN9XYE6</accession>
<dbReference type="EMBL" id="CAUYUJ010021514">
    <property type="protein sequence ID" value="CAK0905162.1"/>
    <property type="molecule type" value="Genomic_DNA"/>
</dbReference>
<evidence type="ECO:0008006" key="7">
    <source>
        <dbReference type="Google" id="ProtNLM"/>
    </source>
</evidence>
<dbReference type="PANTHER" id="PTHR10751">
    <property type="entry name" value="GUANYLATE BINDING PROTEIN"/>
    <property type="match status" value="1"/>
</dbReference>